<organism evidence="1">
    <name type="scientific">Anguilla anguilla</name>
    <name type="common">European freshwater eel</name>
    <name type="synonym">Muraena anguilla</name>
    <dbReference type="NCBI Taxonomy" id="7936"/>
    <lineage>
        <taxon>Eukaryota</taxon>
        <taxon>Metazoa</taxon>
        <taxon>Chordata</taxon>
        <taxon>Craniata</taxon>
        <taxon>Vertebrata</taxon>
        <taxon>Euteleostomi</taxon>
        <taxon>Actinopterygii</taxon>
        <taxon>Neopterygii</taxon>
        <taxon>Teleostei</taxon>
        <taxon>Anguilliformes</taxon>
        <taxon>Anguillidae</taxon>
        <taxon>Anguilla</taxon>
    </lineage>
</organism>
<evidence type="ECO:0000313" key="1">
    <source>
        <dbReference type="EMBL" id="JAH16016.1"/>
    </source>
</evidence>
<accession>A0A0E9QGK2</accession>
<reference evidence="1" key="1">
    <citation type="submission" date="2014-11" db="EMBL/GenBank/DDBJ databases">
        <authorList>
            <person name="Amaro Gonzalez C."/>
        </authorList>
    </citation>
    <scope>NUCLEOTIDE SEQUENCE</scope>
</reference>
<name>A0A0E9QGK2_ANGAN</name>
<dbReference type="EMBL" id="GBXM01092561">
    <property type="protein sequence ID" value="JAH16016.1"/>
    <property type="molecule type" value="Transcribed_RNA"/>
</dbReference>
<reference evidence="1" key="2">
    <citation type="journal article" date="2015" name="Fish Shellfish Immunol.">
        <title>Early steps in the European eel (Anguilla anguilla)-Vibrio vulnificus interaction in the gills: Role of the RtxA13 toxin.</title>
        <authorList>
            <person name="Callol A."/>
            <person name="Pajuelo D."/>
            <person name="Ebbesson L."/>
            <person name="Teles M."/>
            <person name="MacKenzie S."/>
            <person name="Amaro C."/>
        </authorList>
    </citation>
    <scope>NUCLEOTIDE SEQUENCE</scope>
</reference>
<sequence length="8" mass="971">MLPKVQQQ</sequence>
<proteinExistence type="predicted"/>
<protein>
    <submittedName>
        <fullName evidence="1">Uncharacterized protein</fullName>
    </submittedName>
</protein>